<dbReference type="AlphaFoldDB" id="A0A9W6V6B4"/>
<proteinExistence type="predicted"/>
<name>A0A9W6V6B4_9PSEU</name>
<dbReference type="InterPro" id="IPR036249">
    <property type="entry name" value="Thioredoxin-like_sf"/>
</dbReference>
<organism evidence="1 2">
    <name type="scientific">Actinokineospora globicatena</name>
    <dbReference type="NCBI Taxonomy" id="103729"/>
    <lineage>
        <taxon>Bacteria</taxon>
        <taxon>Bacillati</taxon>
        <taxon>Actinomycetota</taxon>
        <taxon>Actinomycetes</taxon>
        <taxon>Pseudonocardiales</taxon>
        <taxon>Pseudonocardiaceae</taxon>
        <taxon>Actinokineospora</taxon>
    </lineage>
</organism>
<dbReference type="Proteomes" id="UP001165042">
    <property type="component" value="Unassembled WGS sequence"/>
</dbReference>
<dbReference type="EMBL" id="BSSD01000001">
    <property type="protein sequence ID" value="GLW90212.1"/>
    <property type="molecule type" value="Genomic_DNA"/>
</dbReference>
<accession>A0A9W6V6B4</accession>
<keyword evidence="2" id="KW-1185">Reference proteome</keyword>
<dbReference type="InterPro" id="IPR010350">
    <property type="entry name" value="Aim32/Apd1-like_bac"/>
</dbReference>
<gene>
    <name evidence="1" type="ORF">Aglo03_10280</name>
</gene>
<sequence length="330" mass="35480">MRHLSFTRRIPAVHSNGGIRRESLVPMATSPPALPATACSAASRAHDEPLAGSAATATTWLCLEQPGPWGRDALTQSHLDTGLAAELAARAKGTGVRVLLIRRPGPHPDRHRPTPRRVYLAHTAPGRAFLRRDTFADPKLLLDLDFAAAGSGEVGGFGDPVTWPVLLVCTNGRRDVCCAVLGRRVAADLAATHGDAVWECTHIGGHRFAPTGVLLPTGYTYGDLDTTRARALLTDTAVVTDRCRGRSTWAPAGQTAELAVRDLTNTTHPDVLRVRDPELDDDGHWRVTVRHVDGRGWRVTVAEHTTGPDRPASCGAYPGPVTTHHVLRID</sequence>
<evidence type="ECO:0000313" key="2">
    <source>
        <dbReference type="Proteomes" id="UP001165042"/>
    </source>
</evidence>
<dbReference type="Pfam" id="PF06999">
    <property type="entry name" value="Suc_Fer-like"/>
    <property type="match status" value="1"/>
</dbReference>
<dbReference type="PIRSF" id="PIRSF035042">
    <property type="entry name" value="UCP035042_thirdx"/>
    <property type="match status" value="1"/>
</dbReference>
<protein>
    <submittedName>
        <fullName evidence="1">Sucrase ferredoxin</fullName>
    </submittedName>
</protein>
<comment type="caution">
    <text evidence="1">The sequence shown here is derived from an EMBL/GenBank/DDBJ whole genome shotgun (WGS) entry which is preliminary data.</text>
</comment>
<dbReference type="InterPro" id="IPR009737">
    <property type="entry name" value="Aim32/Apd1-like"/>
</dbReference>
<dbReference type="SUPFAM" id="SSF52833">
    <property type="entry name" value="Thioredoxin-like"/>
    <property type="match status" value="1"/>
</dbReference>
<reference evidence="1" key="1">
    <citation type="submission" date="2023-02" db="EMBL/GenBank/DDBJ databases">
        <title>Actinokineospora globicatena NBRC 15670.</title>
        <authorList>
            <person name="Ichikawa N."/>
            <person name="Sato H."/>
            <person name="Tonouchi N."/>
        </authorList>
    </citation>
    <scope>NUCLEOTIDE SEQUENCE</scope>
    <source>
        <strain evidence="1">NBRC 15670</strain>
    </source>
</reference>
<evidence type="ECO:0000313" key="1">
    <source>
        <dbReference type="EMBL" id="GLW90212.1"/>
    </source>
</evidence>